<comment type="caution">
    <text evidence="8">The sequence shown here is derived from an EMBL/GenBank/DDBJ whole genome shotgun (WGS) entry which is preliminary data.</text>
</comment>
<comment type="subcellular location">
    <subcellularLocation>
        <location evidence="1">Mitochondrion</location>
    </subcellularLocation>
</comment>
<evidence type="ECO:0000256" key="4">
    <source>
        <dbReference type="ARBA" id="ARBA00023128"/>
    </source>
</evidence>
<dbReference type="GeneID" id="89977529"/>
<evidence type="ECO:0000256" key="6">
    <source>
        <dbReference type="ARBA" id="ARBA00035191"/>
    </source>
</evidence>
<feature type="compositionally biased region" description="Polar residues" evidence="7">
    <location>
        <begin position="64"/>
        <end position="92"/>
    </location>
</feature>
<evidence type="ECO:0000313" key="9">
    <source>
        <dbReference type="Proteomes" id="UP001358417"/>
    </source>
</evidence>
<dbReference type="PANTHER" id="PTHR13477:SF0">
    <property type="entry name" value="LARGE RIBOSOMAL SUBUNIT PROTEIN ML49"/>
    <property type="match status" value="1"/>
</dbReference>
<dbReference type="Pfam" id="PF05046">
    <property type="entry name" value="Img2"/>
    <property type="match status" value="1"/>
</dbReference>
<dbReference type="InterPro" id="IPR007740">
    <property type="entry name" value="Ribosomal_mL49"/>
</dbReference>
<dbReference type="GO" id="GO:0006412">
    <property type="term" value="P:translation"/>
    <property type="evidence" value="ECO:0007669"/>
    <property type="project" value="InterPro"/>
</dbReference>
<dbReference type="AlphaFoldDB" id="A0AAV9MXG3"/>
<sequence length="190" mass="21454">MKAPSTLLLRAMLRPQQPLCQIRSKSDWMPREKYAKITLLDKLHRRQKDAIRKERQDSELRAQKITSLPPTQMAQQEQASAATGPAASSNVTRPTTTFPFLISRTASNNIPVYETAKNGGNRHITSIRKISGDIEKLATTVRDALELPEHIVDVKGRKKDTVVINWTTNQIVIRGWRGAEVKKWAELSGF</sequence>
<reference evidence="8 9" key="1">
    <citation type="submission" date="2023-08" db="EMBL/GenBank/DDBJ databases">
        <title>Black Yeasts Isolated from many extreme environments.</title>
        <authorList>
            <person name="Coleine C."/>
            <person name="Stajich J.E."/>
            <person name="Selbmann L."/>
        </authorList>
    </citation>
    <scope>NUCLEOTIDE SEQUENCE [LARGE SCALE GENOMIC DNA]</scope>
    <source>
        <strain evidence="8 9">CCFEE 5792</strain>
    </source>
</reference>
<keyword evidence="4" id="KW-0496">Mitochondrion</keyword>
<dbReference type="GO" id="GO:0005762">
    <property type="term" value="C:mitochondrial large ribosomal subunit"/>
    <property type="evidence" value="ECO:0007669"/>
    <property type="project" value="TreeGrafter"/>
</dbReference>
<keyword evidence="5" id="KW-0687">Ribonucleoprotein</keyword>
<gene>
    <name evidence="8" type="ORF">LTR84_009370</name>
</gene>
<dbReference type="Gene3D" id="3.30.780.10">
    <property type="entry name" value="SUI1-like domain"/>
    <property type="match status" value="1"/>
</dbReference>
<evidence type="ECO:0000256" key="2">
    <source>
        <dbReference type="ARBA" id="ARBA00005677"/>
    </source>
</evidence>
<evidence type="ECO:0000313" key="8">
    <source>
        <dbReference type="EMBL" id="KAK5045264.1"/>
    </source>
</evidence>
<feature type="region of interest" description="Disordered" evidence="7">
    <location>
        <begin position="50"/>
        <end position="92"/>
    </location>
</feature>
<dbReference type="Proteomes" id="UP001358417">
    <property type="component" value="Unassembled WGS sequence"/>
</dbReference>
<dbReference type="GO" id="GO:0003735">
    <property type="term" value="F:structural constituent of ribosome"/>
    <property type="evidence" value="ECO:0007669"/>
    <property type="project" value="InterPro"/>
</dbReference>
<evidence type="ECO:0000256" key="5">
    <source>
        <dbReference type="ARBA" id="ARBA00023274"/>
    </source>
</evidence>
<dbReference type="PANTHER" id="PTHR13477">
    <property type="entry name" value="MITOCHONDRIAL 39S RIBOSOMAL PROTEIN L49"/>
    <property type="match status" value="1"/>
</dbReference>
<protein>
    <recommendedName>
        <fullName evidence="6">Large ribosomal subunit protein mL49</fullName>
    </recommendedName>
</protein>
<organism evidence="8 9">
    <name type="scientific">Exophiala bonariae</name>
    <dbReference type="NCBI Taxonomy" id="1690606"/>
    <lineage>
        <taxon>Eukaryota</taxon>
        <taxon>Fungi</taxon>
        <taxon>Dikarya</taxon>
        <taxon>Ascomycota</taxon>
        <taxon>Pezizomycotina</taxon>
        <taxon>Eurotiomycetes</taxon>
        <taxon>Chaetothyriomycetidae</taxon>
        <taxon>Chaetothyriales</taxon>
        <taxon>Herpotrichiellaceae</taxon>
        <taxon>Exophiala</taxon>
    </lineage>
</organism>
<dbReference type="EMBL" id="JAVRRD010000038">
    <property type="protein sequence ID" value="KAK5045264.1"/>
    <property type="molecule type" value="Genomic_DNA"/>
</dbReference>
<keyword evidence="9" id="KW-1185">Reference proteome</keyword>
<evidence type="ECO:0000256" key="3">
    <source>
        <dbReference type="ARBA" id="ARBA00022980"/>
    </source>
</evidence>
<evidence type="ECO:0000256" key="7">
    <source>
        <dbReference type="SAM" id="MobiDB-lite"/>
    </source>
</evidence>
<evidence type="ECO:0000256" key="1">
    <source>
        <dbReference type="ARBA" id="ARBA00004173"/>
    </source>
</evidence>
<comment type="similarity">
    <text evidence="2">Belongs to the mitochondrion-specific ribosomal protein mL49 family.</text>
</comment>
<keyword evidence="3" id="KW-0689">Ribosomal protein</keyword>
<accession>A0AAV9MXG3</accession>
<name>A0AAV9MXG3_9EURO</name>
<feature type="compositionally biased region" description="Basic and acidic residues" evidence="7">
    <location>
        <begin position="50"/>
        <end position="62"/>
    </location>
</feature>
<proteinExistence type="inferred from homology"/>
<dbReference type="RefSeq" id="XP_064700896.1">
    <property type="nucleotide sequence ID" value="XM_064852910.1"/>
</dbReference>